<dbReference type="PROSITE" id="PS01124">
    <property type="entry name" value="HTH_ARAC_FAMILY_2"/>
    <property type="match status" value="1"/>
</dbReference>
<organism evidence="5 6">
    <name type="scientific">Acinetobacter haemolyticus</name>
    <dbReference type="NCBI Taxonomy" id="29430"/>
    <lineage>
        <taxon>Bacteria</taxon>
        <taxon>Pseudomonadati</taxon>
        <taxon>Pseudomonadota</taxon>
        <taxon>Gammaproteobacteria</taxon>
        <taxon>Moraxellales</taxon>
        <taxon>Moraxellaceae</taxon>
        <taxon>Acinetobacter</taxon>
    </lineage>
</organism>
<dbReference type="InterPro" id="IPR020449">
    <property type="entry name" value="Tscrpt_reg_AraC-type_HTH"/>
</dbReference>
<gene>
    <name evidence="5" type="ORF">J5N55_11225</name>
</gene>
<dbReference type="InterPro" id="IPR032783">
    <property type="entry name" value="AraC_lig"/>
</dbReference>
<dbReference type="InterPro" id="IPR018060">
    <property type="entry name" value="HTH_AraC"/>
</dbReference>
<evidence type="ECO:0000256" key="3">
    <source>
        <dbReference type="ARBA" id="ARBA00023163"/>
    </source>
</evidence>
<dbReference type="EMBL" id="JAGFOT010000011">
    <property type="protein sequence ID" value="MBO3658644.1"/>
    <property type="molecule type" value="Genomic_DNA"/>
</dbReference>
<name>A0AAW4J8I3_ACIHA</name>
<dbReference type="Gene3D" id="1.10.10.60">
    <property type="entry name" value="Homeodomain-like"/>
    <property type="match status" value="2"/>
</dbReference>
<dbReference type="GO" id="GO:0043565">
    <property type="term" value="F:sequence-specific DNA binding"/>
    <property type="evidence" value="ECO:0007669"/>
    <property type="project" value="InterPro"/>
</dbReference>
<accession>A0AAW4J8I3</accession>
<evidence type="ECO:0000313" key="5">
    <source>
        <dbReference type="EMBL" id="MBO3658644.1"/>
    </source>
</evidence>
<evidence type="ECO:0000259" key="4">
    <source>
        <dbReference type="PROSITE" id="PS01124"/>
    </source>
</evidence>
<reference evidence="5" key="1">
    <citation type="submission" date="2021-03" db="EMBL/GenBank/DDBJ databases">
        <title>Acinetobacter spp. whole-genome sequenced from Terengganu.</title>
        <authorList>
            <person name="Mohd Rani F."/>
        </authorList>
    </citation>
    <scope>NUCLEOTIDE SEQUENCE</scope>
    <source>
        <strain evidence="5">AC1502</strain>
    </source>
</reference>
<evidence type="ECO:0000256" key="1">
    <source>
        <dbReference type="ARBA" id="ARBA00023015"/>
    </source>
</evidence>
<dbReference type="RefSeq" id="WP_208464496.1">
    <property type="nucleotide sequence ID" value="NZ_JAGFOT010000011.1"/>
</dbReference>
<proteinExistence type="predicted"/>
<dbReference type="PANTHER" id="PTHR46796">
    <property type="entry name" value="HTH-TYPE TRANSCRIPTIONAL ACTIVATOR RHAS-RELATED"/>
    <property type="match status" value="1"/>
</dbReference>
<feature type="domain" description="HTH araC/xylS-type" evidence="4">
    <location>
        <begin position="199"/>
        <end position="300"/>
    </location>
</feature>
<dbReference type="PANTHER" id="PTHR46796:SF7">
    <property type="entry name" value="ARAC FAMILY TRANSCRIPTIONAL REGULATOR"/>
    <property type="match status" value="1"/>
</dbReference>
<protein>
    <submittedName>
        <fullName evidence="5">AraC family transcriptional regulator</fullName>
    </submittedName>
</protein>
<dbReference type="InterPro" id="IPR009057">
    <property type="entry name" value="Homeodomain-like_sf"/>
</dbReference>
<dbReference type="SUPFAM" id="SSF46689">
    <property type="entry name" value="Homeodomain-like"/>
    <property type="match status" value="2"/>
</dbReference>
<evidence type="ECO:0000313" key="6">
    <source>
        <dbReference type="Proteomes" id="UP000670925"/>
    </source>
</evidence>
<dbReference type="Proteomes" id="UP000670925">
    <property type="component" value="Unassembled WGS sequence"/>
</dbReference>
<evidence type="ECO:0000256" key="2">
    <source>
        <dbReference type="ARBA" id="ARBA00023125"/>
    </source>
</evidence>
<sequence length="308" mass="34363">MDALSQVLSLLKITQCRGTGLNAGGDWSIHFQSFEGIKFNAVLKGQCWVTTQDREEPYLVEAGDCILLSRGEPFIAATDLSMTPINSNLVYQDRSKKVAIWNGGGDFLLVGFSFKFTGDIWQMLTNALPAFILLKNASHQVSVLNWAIAQLSIELKEESLGGELMTNHLAQMMLLQVLRVWLGPEQIRYKGWLAALADHRLLKSMNAIHAQPNYSWSVAELAAEAGMSRTSFATHFENVVGQSPIRYLTYWRMLLAADLLINGDEKISTIAYSVGYQSEAAFSTAFKRLYNSAPSEYRVKKRTTLVLP</sequence>
<dbReference type="PROSITE" id="PS00041">
    <property type="entry name" value="HTH_ARAC_FAMILY_1"/>
    <property type="match status" value="2"/>
</dbReference>
<dbReference type="InterPro" id="IPR018062">
    <property type="entry name" value="HTH_AraC-typ_CS"/>
</dbReference>
<keyword evidence="3" id="KW-0804">Transcription</keyword>
<dbReference type="AlphaFoldDB" id="A0AAW4J8I3"/>
<dbReference type="SMART" id="SM00342">
    <property type="entry name" value="HTH_ARAC"/>
    <property type="match status" value="1"/>
</dbReference>
<dbReference type="InterPro" id="IPR050204">
    <property type="entry name" value="AraC_XylS_family_regulators"/>
</dbReference>
<dbReference type="Pfam" id="PF12833">
    <property type="entry name" value="HTH_18"/>
    <property type="match status" value="1"/>
</dbReference>
<keyword evidence="2" id="KW-0238">DNA-binding</keyword>
<dbReference type="PRINTS" id="PR00032">
    <property type="entry name" value="HTHARAC"/>
</dbReference>
<comment type="caution">
    <text evidence="5">The sequence shown here is derived from an EMBL/GenBank/DDBJ whole genome shotgun (WGS) entry which is preliminary data.</text>
</comment>
<dbReference type="Pfam" id="PF12852">
    <property type="entry name" value="Cupin_6"/>
    <property type="match status" value="1"/>
</dbReference>
<dbReference type="GO" id="GO:0003700">
    <property type="term" value="F:DNA-binding transcription factor activity"/>
    <property type="evidence" value="ECO:0007669"/>
    <property type="project" value="InterPro"/>
</dbReference>
<keyword evidence="1" id="KW-0805">Transcription regulation</keyword>